<dbReference type="AlphaFoldDB" id="A0A8H7ZSK7"/>
<dbReference type="Pfam" id="PF02833">
    <property type="entry name" value="DHHA2"/>
    <property type="match status" value="1"/>
</dbReference>
<dbReference type="SUPFAM" id="SSF64182">
    <property type="entry name" value="DHH phosphoesterases"/>
    <property type="match status" value="1"/>
</dbReference>
<dbReference type="GO" id="GO:0005737">
    <property type="term" value="C:cytoplasm"/>
    <property type="evidence" value="ECO:0007669"/>
    <property type="project" value="InterPro"/>
</dbReference>
<dbReference type="GO" id="GO:0004309">
    <property type="term" value="F:exopolyphosphatase activity"/>
    <property type="evidence" value="ECO:0007669"/>
    <property type="project" value="TreeGrafter"/>
</dbReference>
<protein>
    <recommendedName>
        <fullName evidence="1">DHHA2 domain-containing protein</fullName>
    </recommendedName>
</protein>
<evidence type="ECO:0000313" key="2">
    <source>
        <dbReference type="EMBL" id="KAG5458283.1"/>
    </source>
</evidence>
<dbReference type="InterPro" id="IPR038222">
    <property type="entry name" value="DHHA2_dom_sf"/>
</dbReference>
<gene>
    <name evidence="2" type="ORF">BJ554DRAFT_1519</name>
</gene>
<dbReference type="InterPro" id="IPR038763">
    <property type="entry name" value="DHH_sf"/>
</dbReference>
<dbReference type="InterPro" id="IPR004097">
    <property type="entry name" value="DHHA2"/>
</dbReference>
<dbReference type="Gene3D" id="3.90.1640.10">
    <property type="entry name" value="inorganic pyrophosphatase (n-terminal core)"/>
    <property type="match status" value="1"/>
</dbReference>
<feature type="domain" description="DHHA2" evidence="1">
    <location>
        <begin position="249"/>
        <end position="398"/>
    </location>
</feature>
<dbReference type="PANTHER" id="PTHR12112">
    <property type="entry name" value="BNIP - RELATED"/>
    <property type="match status" value="1"/>
</dbReference>
<name>A0A8H7ZSK7_9FUNG</name>
<dbReference type="EMBL" id="JAEFCI010008728">
    <property type="protein sequence ID" value="KAG5458283.1"/>
    <property type="molecule type" value="Genomic_DNA"/>
</dbReference>
<dbReference type="PANTHER" id="PTHR12112:SF39">
    <property type="entry name" value="EG:152A3.5 PROTEIN (FBGN0003116_PN PROTEIN)"/>
    <property type="match status" value="1"/>
</dbReference>
<reference evidence="2 3" key="1">
    <citation type="journal article" name="Sci. Rep.">
        <title>Genome-scale phylogenetic analyses confirm Olpidium as the closest living zoosporic fungus to the non-flagellated, terrestrial fungi.</title>
        <authorList>
            <person name="Chang Y."/>
            <person name="Rochon D."/>
            <person name="Sekimoto S."/>
            <person name="Wang Y."/>
            <person name="Chovatia M."/>
            <person name="Sandor L."/>
            <person name="Salamov A."/>
            <person name="Grigoriev I.V."/>
            <person name="Stajich J.E."/>
            <person name="Spatafora J.W."/>
        </authorList>
    </citation>
    <scope>NUCLEOTIDE SEQUENCE [LARGE SCALE GENOMIC DNA]</scope>
    <source>
        <strain evidence="2">S191</strain>
    </source>
</reference>
<sequence length="408" mass="44052">MERPVDSFVARAKARLSEARTARRRPDALPVGGQIARAGLGVLHARLRFERDASAPDRRAQTSTALDAAAAAAAAAPAEGPAALLVIPVVNIPRADLRLRPEVLHVLRRCGVSPENLLFADEVDLPSEASSVVLVDHNRLAPSQRSLAEKVTALVDHHQDEGDHPRAKPRIVEPVGSASSLVALEWKARPGPSIPPPGQLAELLLAAVLLDTVSLQAHLGRTTEKDLEAYRFLARALPEGSDTAAFYREMCEARRDISGMSDRDLLRKDYKEWTVEVGGAAPGPGKVAHRVGISSVGWRLDHWALASARRRGEGASAAGADAGFRSAAKSLADFSLERNLTVLLVMLAQDRGLPEGFVRELVVCYPPDVVDYAFLLRDLEQGCHDASRKVLWPLVKKVLETHGGNSHL</sequence>
<evidence type="ECO:0000313" key="3">
    <source>
        <dbReference type="Proteomes" id="UP000673691"/>
    </source>
</evidence>
<organism evidence="2 3">
    <name type="scientific">Olpidium bornovanus</name>
    <dbReference type="NCBI Taxonomy" id="278681"/>
    <lineage>
        <taxon>Eukaryota</taxon>
        <taxon>Fungi</taxon>
        <taxon>Fungi incertae sedis</taxon>
        <taxon>Olpidiomycota</taxon>
        <taxon>Olpidiomycotina</taxon>
        <taxon>Olpidiomycetes</taxon>
        <taxon>Olpidiales</taxon>
        <taxon>Olpidiaceae</taxon>
        <taxon>Olpidium</taxon>
    </lineage>
</organism>
<comment type="caution">
    <text evidence="2">The sequence shown here is derived from an EMBL/GenBank/DDBJ whole genome shotgun (WGS) entry which is preliminary data.</text>
</comment>
<dbReference type="Gene3D" id="3.10.310.20">
    <property type="entry name" value="DHHA2 domain"/>
    <property type="match status" value="1"/>
</dbReference>
<proteinExistence type="predicted"/>
<keyword evidence="3" id="KW-1185">Reference proteome</keyword>
<evidence type="ECO:0000259" key="1">
    <source>
        <dbReference type="Pfam" id="PF02833"/>
    </source>
</evidence>
<dbReference type="OrthoDB" id="374045at2759"/>
<accession>A0A8H7ZSK7</accession>
<dbReference type="Proteomes" id="UP000673691">
    <property type="component" value="Unassembled WGS sequence"/>
</dbReference>